<dbReference type="InterPro" id="IPR050553">
    <property type="entry name" value="Thioredoxin_ResA/DsbE_sf"/>
</dbReference>
<dbReference type="SUPFAM" id="SSF52833">
    <property type="entry name" value="Thioredoxin-like"/>
    <property type="match status" value="1"/>
</dbReference>
<protein>
    <submittedName>
        <fullName evidence="6">Redoxin family protein</fullName>
    </submittedName>
</protein>
<dbReference type="InterPro" id="IPR013740">
    <property type="entry name" value="Redoxin"/>
</dbReference>
<keyword evidence="7" id="KW-1185">Reference proteome</keyword>
<dbReference type="PANTHER" id="PTHR42852">
    <property type="entry name" value="THIOL:DISULFIDE INTERCHANGE PROTEIN DSBE"/>
    <property type="match status" value="1"/>
</dbReference>
<dbReference type="EMBL" id="JACOME010000001">
    <property type="protein sequence ID" value="MBC3845820.1"/>
    <property type="molecule type" value="Genomic_DNA"/>
</dbReference>
<evidence type="ECO:0000256" key="3">
    <source>
        <dbReference type="ARBA" id="ARBA00023157"/>
    </source>
</evidence>
<comment type="caution">
    <text evidence="6">The sequence shown here is derived from an EMBL/GenBank/DDBJ whole genome shotgun (WGS) entry which is preliminary data.</text>
</comment>
<dbReference type="PROSITE" id="PS51352">
    <property type="entry name" value="THIOREDOXIN_2"/>
    <property type="match status" value="1"/>
</dbReference>
<keyword evidence="3" id="KW-1015">Disulfide bond</keyword>
<evidence type="ECO:0000256" key="2">
    <source>
        <dbReference type="ARBA" id="ARBA00022748"/>
    </source>
</evidence>
<dbReference type="InterPro" id="IPR036249">
    <property type="entry name" value="Thioredoxin-like_sf"/>
</dbReference>
<evidence type="ECO:0000313" key="7">
    <source>
        <dbReference type="Proteomes" id="UP000607435"/>
    </source>
</evidence>
<name>A0ABR6XZB6_9FLAO</name>
<evidence type="ECO:0000256" key="1">
    <source>
        <dbReference type="ARBA" id="ARBA00004196"/>
    </source>
</evidence>
<dbReference type="PANTHER" id="PTHR42852:SF6">
    <property type="entry name" value="THIOL:DISULFIDE INTERCHANGE PROTEIN DSBE"/>
    <property type="match status" value="1"/>
</dbReference>
<feature type="domain" description="Thioredoxin" evidence="5">
    <location>
        <begin position="325"/>
        <end position="488"/>
    </location>
</feature>
<reference evidence="6 7" key="1">
    <citation type="submission" date="2020-08" db="EMBL/GenBank/DDBJ databases">
        <title>Winogradskyella ouciana sp. nov., isolated from the hadal seawater of the Mariana Trench.</title>
        <authorList>
            <person name="He X."/>
        </authorList>
    </citation>
    <scope>NUCLEOTIDE SEQUENCE [LARGE SCALE GENOMIC DNA]</scope>
    <source>
        <strain evidence="6 7">KCTC 22026</strain>
    </source>
</reference>
<keyword evidence="2" id="KW-0201">Cytochrome c-type biogenesis</keyword>
<keyword evidence="4" id="KW-0676">Redox-active center</keyword>
<dbReference type="Pfam" id="PF08534">
    <property type="entry name" value="Redoxin"/>
    <property type="match status" value="1"/>
</dbReference>
<proteinExistence type="predicted"/>
<accession>A0ABR6XZB6</accession>
<dbReference type="InterPro" id="IPR013766">
    <property type="entry name" value="Thioredoxin_domain"/>
</dbReference>
<evidence type="ECO:0000256" key="4">
    <source>
        <dbReference type="ARBA" id="ARBA00023284"/>
    </source>
</evidence>
<evidence type="ECO:0000313" key="6">
    <source>
        <dbReference type="EMBL" id="MBC3845820.1"/>
    </source>
</evidence>
<dbReference type="Proteomes" id="UP000607435">
    <property type="component" value="Unassembled WGS sequence"/>
</dbReference>
<dbReference type="Gene3D" id="3.40.30.10">
    <property type="entry name" value="Glutaredoxin"/>
    <property type="match status" value="1"/>
</dbReference>
<comment type="subcellular location">
    <subcellularLocation>
        <location evidence="1">Cell envelope</location>
    </subcellularLocation>
</comment>
<gene>
    <name evidence="6" type="ORF">H6H04_05485</name>
</gene>
<sequence>MRNFAFLFIVGLLVFNCQKDKPESNPLPKSSLKITTTDSLIDQIKLTRPLNGVLLFENKFDIIEKDEKGEFAFKFTIETPENASLRIGNKFSRIILLPNQDYQINLTDSKTTYTLDNAKGQELLNSFVRPPLNSFTFINKFNKDSTAQLFSLKVEKLRNEELKKLQDLYDAKEVDEPFYKFLKKDIDYYYAAGKVSVSDYRLESTNELIKNKYDSLIDATVKTFPYKFESTPWNWPEYVLHVKVRRNMYGGFSRERISELYQKDSINYVVIDKMKKNVEEPYREYIWAHYIFNEAIQKQYEKSLITIFDDFKYNYPDSKFNQYLEKEILPIRNYHIKTEYGFSDDVTIIEDPKVNSLTELLSKFKGEKLYIDMWATWCGPCKKEFEYNKDIKDILAENNYKKLFISLDNSEDKDKWEQMIKFYDLAGYHHLASREFFVDFEKNHSTIENAVSIPQYLIVNEEGNIITNNAARPSQPKELEEFIKSMEKIKL</sequence>
<organism evidence="6 7">
    <name type="scientific">Winogradskyella echinorum</name>
    <dbReference type="NCBI Taxonomy" id="538189"/>
    <lineage>
        <taxon>Bacteria</taxon>
        <taxon>Pseudomonadati</taxon>
        <taxon>Bacteroidota</taxon>
        <taxon>Flavobacteriia</taxon>
        <taxon>Flavobacteriales</taxon>
        <taxon>Flavobacteriaceae</taxon>
        <taxon>Winogradskyella</taxon>
    </lineage>
</organism>
<dbReference type="RefSeq" id="WP_186844914.1">
    <property type="nucleotide sequence ID" value="NZ_JACOME010000001.1"/>
</dbReference>
<evidence type="ECO:0000259" key="5">
    <source>
        <dbReference type="PROSITE" id="PS51352"/>
    </source>
</evidence>